<dbReference type="SUPFAM" id="SSF52788">
    <property type="entry name" value="Phosphotyrosine protein phosphatases I"/>
    <property type="match status" value="1"/>
</dbReference>
<evidence type="ECO:0000313" key="1">
    <source>
        <dbReference type="EMBL" id="CAB4133240.1"/>
    </source>
</evidence>
<name>A0A6J5LJU1_9CAUD</name>
<sequence>MIKRNQMGVVQNPYQRDYKKVLCVCLAGCLRSPTAAHILSSPPWNYNTRAVGLDKDFAIIPITPALLVWADLVLVMDTDQQKAVNDMQMDVFNAMDDQMFDYQFKQVLSLDIQDDYDYRDPVLVKLMTAKFMELFSQNA</sequence>
<dbReference type="InterPro" id="IPR036196">
    <property type="entry name" value="Ptyr_pPase_sf"/>
</dbReference>
<organism evidence="1">
    <name type="scientific">uncultured Caudovirales phage</name>
    <dbReference type="NCBI Taxonomy" id="2100421"/>
    <lineage>
        <taxon>Viruses</taxon>
        <taxon>Duplodnaviria</taxon>
        <taxon>Heunggongvirae</taxon>
        <taxon>Uroviricota</taxon>
        <taxon>Caudoviricetes</taxon>
        <taxon>Peduoviridae</taxon>
        <taxon>Maltschvirus</taxon>
        <taxon>Maltschvirus maltsch</taxon>
    </lineage>
</organism>
<accession>A0A6J5LJU1</accession>
<reference evidence="1" key="1">
    <citation type="submission" date="2020-04" db="EMBL/GenBank/DDBJ databases">
        <authorList>
            <person name="Chiriac C."/>
            <person name="Salcher M."/>
            <person name="Ghai R."/>
            <person name="Kavagutti S V."/>
        </authorList>
    </citation>
    <scope>NUCLEOTIDE SEQUENCE</scope>
</reference>
<dbReference type="EMBL" id="LR796270">
    <property type="protein sequence ID" value="CAB4133240.1"/>
    <property type="molecule type" value="Genomic_DNA"/>
</dbReference>
<proteinExistence type="predicted"/>
<protein>
    <submittedName>
        <fullName evidence="1">Uncharacterized protein</fullName>
    </submittedName>
</protein>
<gene>
    <name evidence="1" type="ORF">UFOVP250_83</name>
</gene>